<proteinExistence type="predicted"/>
<sequence>MPHHASDDCADSHFEHQGAQPMGHIRNMVALTVGRLGDTPAVCATLRYSFRGPTHGAASSHTGLCG</sequence>
<name>A0A0P1EV24_9RHOB</name>
<organism evidence="2 3">
    <name type="scientific">Thalassobacter stenotrophicus</name>
    <dbReference type="NCBI Taxonomy" id="266809"/>
    <lineage>
        <taxon>Bacteria</taxon>
        <taxon>Pseudomonadati</taxon>
        <taxon>Pseudomonadota</taxon>
        <taxon>Alphaproteobacteria</taxon>
        <taxon>Rhodobacterales</taxon>
        <taxon>Roseobacteraceae</taxon>
        <taxon>Thalassobacter</taxon>
    </lineage>
</organism>
<dbReference type="EMBL" id="CYRX01000005">
    <property type="protein sequence ID" value="CUH58793.1"/>
    <property type="molecule type" value="Genomic_DNA"/>
</dbReference>
<evidence type="ECO:0000256" key="1">
    <source>
        <dbReference type="SAM" id="MobiDB-lite"/>
    </source>
</evidence>
<feature type="region of interest" description="Disordered" evidence="1">
    <location>
        <begin position="1"/>
        <end position="22"/>
    </location>
</feature>
<evidence type="ECO:0000313" key="3">
    <source>
        <dbReference type="Proteomes" id="UP000051298"/>
    </source>
</evidence>
<dbReference type="AlphaFoldDB" id="A0A0P1EV24"/>
<gene>
    <name evidence="2" type="ORF">THS5294_00071</name>
</gene>
<protein>
    <submittedName>
        <fullName evidence="2">Uncharacterized protein</fullName>
    </submittedName>
</protein>
<reference evidence="2 3" key="1">
    <citation type="submission" date="2015-09" db="EMBL/GenBank/DDBJ databases">
        <authorList>
            <consortium name="Swine Surveillance"/>
        </authorList>
    </citation>
    <scope>NUCLEOTIDE SEQUENCE [LARGE SCALE GENOMIC DNA]</scope>
    <source>
        <strain evidence="2 3">CECT 5294</strain>
    </source>
</reference>
<accession>A0A0P1EV24</accession>
<evidence type="ECO:0000313" key="2">
    <source>
        <dbReference type="EMBL" id="CUH58793.1"/>
    </source>
</evidence>
<feature type="compositionally biased region" description="Basic and acidic residues" evidence="1">
    <location>
        <begin position="1"/>
        <end position="16"/>
    </location>
</feature>
<dbReference type="Proteomes" id="UP000051298">
    <property type="component" value="Unassembled WGS sequence"/>
</dbReference>